<dbReference type="AlphaFoldDB" id="A0A2Z6NA67"/>
<dbReference type="OrthoDB" id="748739at2759"/>
<keyword evidence="3" id="KW-1185">Reference proteome</keyword>
<dbReference type="PANTHER" id="PTHR48223">
    <property type="entry name" value="DEFECTIVE 2759, PUTATIVE ISOFORM 1-RELATED"/>
    <property type="match status" value="1"/>
</dbReference>
<reference evidence="3" key="1">
    <citation type="journal article" date="2017" name="Front. Plant Sci.">
        <title>Climate Clever Clovers: New Paradigm to Reduce the Environmental Footprint of Ruminants by Breeding Low Methanogenic Forages Utilizing Haplotype Variation.</title>
        <authorList>
            <person name="Kaur P."/>
            <person name="Appels R."/>
            <person name="Bayer P.E."/>
            <person name="Keeble-Gagnere G."/>
            <person name="Wang J."/>
            <person name="Hirakawa H."/>
            <person name="Shirasawa K."/>
            <person name="Vercoe P."/>
            <person name="Stefanova K."/>
            <person name="Durmic Z."/>
            <person name="Nichols P."/>
            <person name="Revell C."/>
            <person name="Isobe S.N."/>
            <person name="Edwards D."/>
            <person name="Erskine W."/>
        </authorList>
    </citation>
    <scope>NUCLEOTIDE SEQUENCE [LARGE SCALE GENOMIC DNA]</scope>
    <source>
        <strain evidence="3">cv. Daliak</strain>
    </source>
</reference>
<keyword evidence="1" id="KW-0812">Transmembrane</keyword>
<dbReference type="PANTHER" id="PTHR48223:SF1">
    <property type="entry name" value="ABC TRANSMEMBRANE TYPE-1 DOMAIN-CONTAINING PROTEIN"/>
    <property type="match status" value="1"/>
</dbReference>
<protein>
    <submittedName>
        <fullName evidence="2">Uncharacterized protein</fullName>
    </submittedName>
</protein>
<organism evidence="2 3">
    <name type="scientific">Trifolium subterraneum</name>
    <name type="common">Subterranean clover</name>
    <dbReference type="NCBI Taxonomy" id="3900"/>
    <lineage>
        <taxon>Eukaryota</taxon>
        <taxon>Viridiplantae</taxon>
        <taxon>Streptophyta</taxon>
        <taxon>Embryophyta</taxon>
        <taxon>Tracheophyta</taxon>
        <taxon>Spermatophyta</taxon>
        <taxon>Magnoliopsida</taxon>
        <taxon>eudicotyledons</taxon>
        <taxon>Gunneridae</taxon>
        <taxon>Pentapetalae</taxon>
        <taxon>rosids</taxon>
        <taxon>fabids</taxon>
        <taxon>Fabales</taxon>
        <taxon>Fabaceae</taxon>
        <taxon>Papilionoideae</taxon>
        <taxon>50 kb inversion clade</taxon>
        <taxon>NPAAA clade</taxon>
        <taxon>Hologalegina</taxon>
        <taxon>IRL clade</taxon>
        <taxon>Trifolieae</taxon>
        <taxon>Trifolium</taxon>
    </lineage>
</organism>
<name>A0A2Z6NA67_TRISU</name>
<feature type="transmembrane region" description="Helical" evidence="1">
    <location>
        <begin position="180"/>
        <end position="201"/>
    </location>
</feature>
<feature type="transmembrane region" description="Helical" evidence="1">
    <location>
        <begin position="144"/>
        <end position="168"/>
    </location>
</feature>
<gene>
    <name evidence="2" type="ORF">TSUD_148420</name>
</gene>
<evidence type="ECO:0000256" key="1">
    <source>
        <dbReference type="SAM" id="Phobius"/>
    </source>
</evidence>
<evidence type="ECO:0000313" key="2">
    <source>
        <dbReference type="EMBL" id="GAU33692.1"/>
    </source>
</evidence>
<proteinExistence type="predicted"/>
<accession>A0A2Z6NA67</accession>
<evidence type="ECO:0000313" key="3">
    <source>
        <dbReference type="Proteomes" id="UP000242715"/>
    </source>
</evidence>
<dbReference type="EMBL" id="DF973534">
    <property type="protein sequence ID" value="GAU33692.1"/>
    <property type="molecule type" value="Genomic_DNA"/>
</dbReference>
<keyword evidence="1" id="KW-1133">Transmembrane helix</keyword>
<dbReference type="Proteomes" id="UP000242715">
    <property type="component" value="Unassembled WGS sequence"/>
</dbReference>
<sequence>MLTAFYFSSHKGLFIVSSVGPPCFCVSKIKPLRISGFKGIAHNDDSRTRAKWLKAPKTSVGLEESGETHNVPFSYASEAGDSLGTSSAFHGLFNKWLKMLRTQSSQSSCQEVEGFLGRLTPTVSPEILQRTHGKETREVLKVAWSYFLALDATIKIPLLIFVPLYLAVNLKYGAEVSKELTPLWVFGPLIVAINIMIIRANKKNIESIARMVMGQVS</sequence>
<keyword evidence="1" id="KW-0472">Membrane</keyword>